<organism evidence="13 14">
    <name type="scientific">Coleofasciculus chthonoplastes PCC 7420</name>
    <dbReference type="NCBI Taxonomy" id="118168"/>
    <lineage>
        <taxon>Bacteria</taxon>
        <taxon>Bacillati</taxon>
        <taxon>Cyanobacteriota</taxon>
        <taxon>Cyanophyceae</taxon>
        <taxon>Coleofasciculales</taxon>
        <taxon>Coleofasciculaceae</taxon>
        <taxon>Coleofasciculus</taxon>
    </lineage>
</organism>
<dbReference type="FunFam" id="1.10.287.130:FF:000001">
    <property type="entry name" value="Two-component sensor histidine kinase"/>
    <property type="match status" value="1"/>
</dbReference>
<keyword evidence="4" id="KW-0808">Transferase</keyword>
<dbReference type="SUPFAM" id="SSF47384">
    <property type="entry name" value="Homodimeric domain of signal transducing histidine kinase"/>
    <property type="match status" value="1"/>
</dbReference>
<evidence type="ECO:0000256" key="5">
    <source>
        <dbReference type="ARBA" id="ARBA00022777"/>
    </source>
</evidence>
<gene>
    <name evidence="13" type="ORF">MC7420_4961</name>
</gene>
<dbReference type="AlphaFoldDB" id="B4VZB3"/>
<dbReference type="RefSeq" id="WP_006104143.1">
    <property type="nucleotide sequence ID" value="NZ_DS989862.1"/>
</dbReference>
<sequence>MSSSLPQILLVDDTVANLQLVSDFLMKAGFNVLAVKSGIQALKIVAITEPDLILLDVVMPEMDGFEVCRRLKAQEETQDIPVIFMTAVADRANPSYKIKGLKLGAVDYISKPIQLEEVLLRVQTHLQLRALTQQLTEQNACLQQEIRVRHQTQQILQETERRWRSLLENVQLLVVGLDWQGDVEYMNPFGLGLTGYTSAEVFGKNWFNTFIPSSEQPQLKQTFHELLYHNSHAYYQNSILTKSGEERLIAWNNTVLRDITGAIAGIMSIGEDITQRQAVERMKNEFISLVSHELRTPLTSMRGSLGLLKMGVYDNQPDKAKRMLDIAVTDCDRLGRLVNDILSLERLDSGQVTLVKEVCDVADLIKHSVEAIDAIAEAAGIAIQVTPLSAQVYVAPDTIIQTLTNLLSNAIKFSESNTTITVGVQHQSDCILFHVTDQGRGIPTEHLERIFGRFQQVDVSDSRQKGGTGLGLAICRSIIQQHGGGIWAESTLGSGSTFYFTLPVYKESVQ</sequence>
<dbReference type="GO" id="GO:0005886">
    <property type="term" value="C:plasma membrane"/>
    <property type="evidence" value="ECO:0007669"/>
    <property type="project" value="TreeGrafter"/>
</dbReference>
<dbReference type="PROSITE" id="PS50109">
    <property type="entry name" value="HIS_KIN"/>
    <property type="match status" value="1"/>
</dbReference>
<dbReference type="eggNOG" id="COG3437">
    <property type="taxonomic scope" value="Bacteria"/>
</dbReference>
<evidence type="ECO:0000256" key="6">
    <source>
        <dbReference type="ARBA" id="ARBA00023012"/>
    </source>
</evidence>
<keyword evidence="6" id="KW-0902">Two-component regulatory system</keyword>
<dbReference type="PANTHER" id="PTHR43047">
    <property type="entry name" value="TWO-COMPONENT HISTIDINE PROTEIN KINASE"/>
    <property type="match status" value="1"/>
</dbReference>
<dbReference type="Pfam" id="PF00512">
    <property type="entry name" value="HisKA"/>
    <property type="match status" value="1"/>
</dbReference>
<feature type="domain" description="PAC" evidence="12">
    <location>
        <begin position="233"/>
        <end position="285"/>
    </location>
</feature>
<dbReference type="InterPro" id="IPR003661">
    <property type="entry name" value="HisK_dim/P_dom"/>
</dbReference>
<evidence type="ECO:0000256" key="2">
    <source>
        <dbReference type="ARBA" id="ARBA00012438"/>
    </source>
</evidence>
<dbReference type="Gene3D" id="3.30.450.20">
    <property type="entry name" value="PAS domain"/>
    <property type="match status" value="1"/>
</dbReference>
<dbReference type="Pfam" id="PF08448">
    <property type="entry name" value="PAS_4"/>
    <property type="match status" value="1"/>
</dbReference>
<accession>B4VZB3</accession>
<dbReference type="Gene3D" id="3.40.50.2300">
    <property type="match status" value="1"/>
</dbReference>
<dbReference type="SUPFAM" id="SSF52172">
    <property type="entry name" value="CheY-like"/>
    <property type="match status" value="1"/>
</dbReference>
<dbReference type="SMART" id="SM00448">
    <property type="entry name" value="REC"/>
    <property type="match status" value="1"/>
</dbReference>
<feature type="domain" description="Response regulatory" evidence="10">
    <location>
        <begin position="7"/>
        <end position="126"/>
    </location>
</feature>
<dbReference type="CDD" id="cd19920">
    <property type="entry name" value="REC_PA4781-like"/>
    <property type="match status" value="1"/>
</dbReference>
<name>B4VZB3_9CYAN</name>
<evidence type="ECO:0000259" key="10">
    <source>
        <dbReference type="PROSITE" id="PS50110"/>
    </source>
</evidence>
<dbReference type="EMBL" id="DS989862">
    <property type="protein sequence ID" value="EDX72688.1"/>
    <property type="molecule type" value="Genomic_DNA"/>
</dbReference>
<evidence type="ECO:0000256" key="1">
    <source>
        <dbReference type="ARBA" id="ARBA00000085"/>
    </source>
</evidence>
<reference evidence="13 14" key="1">
    <citation type="submission" date="2008-07" db="EMBL/GenBank/DDBJ databases">
        <authorList>
            <person name="Tandeau de Marsac N."/>
            <person name="Ferriera S."/>
            <person name="Johnson J."/>
            <person name="Kravitz S."/>
            <person name="Beeson K."/>
            <person name="Sutton G."/>
            <person name="Rogers Y.-H."/>
            <person name="Friedman R."/>
            <person name="Frazier M."/>
            <person name="Venter J.C."/>
        </authorList>
    </citation>
    <scope>NUCLEOTIDE SEQUENCE [LARGE SCALE GENOMIC DNA]</scope>
    <source>
        <strain evidence="13 14">PCC 7420</strain>
    </source>
</reference>
<dbReference type="SUPFAM" id="SSF55785">
    <property type="entry name" value="PYP-like sensor domain (PAS domain)"/>
    <property type="match status" value="1"/>
</dbReference>
<dbReference type="InterPro" id="IPR005467">
    <property type="entry name" value="His_kinase_dom"/>
</dbReference>
<proteinExistence type="predicted"/>
<evidence type="ECO:0000313" key="14">
    <source>
        <dbReference type="Proteomes" id="UP000003835"/>
    </source>
</evidence>
<feature type="modified residue" description="4-aspartylphosphate" evidence="8">
    <location>
        <position position="56"/>
    </location>
</feature>
<dbReference type="STRING" id="118168.MC7420_4961"/>
<evidence type="ECO:0000256" key="3">
    <source>
        <dbReference type="ARBA" id="ARBA00022553"/>
    </source>
</evidence>
<evidence type="ECO:0000259" key="9">
    <source>
        <dbReference type="PROSITE" id="PS50109"/>
    </source>
</evidence>
<dbReference type="eggNOG" id="COG5002">
    <property type="taxonomic scope" value="Bacteria"/>
</dbReference>
<dbReference type="InterPro" id="IPR001789">
    <property type="entry name" value="Sig_transdc_resp-reg_receiver"/>
</dbReference>
<keyword evidence="3 8" id="KW-0597">Phosphoprotein</keyword>
<evidence type="ECO:0000256" key="8">
    <source>
        <dbReference type="PROSITE-ProRule" id="PRU00169"/>
    </source>
</evidence>
<dbReference type="GO" id="GO:0009927">
    <property type="term" value="F:histidine phosphotransfer kinase activity"/>
    <property type="evidence" value="ECO:0007669"/>
    <property type="project" value="TreeGrafter"/>
</dbReference>
<protein>
    <recommendedName>
        <fullName evidence="2">histidine kinase</fullName>
        <ecNumber evidence="2">2.7.13.3</ecNumber>
    </recommendedName>
</protein>
<feature type="domain" description="PAS" evidence="11">
    <location>
        <begin position="159"/>
        <end position="230"/>
    </location>
</feature>
<dbReference type="GO" id="GO:0000155">
    <property type="term" value="F:phosphorelay sensor kinase activity"/>
    <property type="evidence" value="ECO:0007669"/>
    <property type="project" value="InterPro"/>
</dbReference>
<dbReference type="Gene3D" id="1.10.287.130">
    <property type="match status" value="1"/>
</dbReference>
<dbReference type="InterPro" id="IPR000700">
    <property type="entry name" value="PAS-assoc_C"/>
</dbReference>
<dbReference type="FunFam" id="3.30.565.10:FF:000006">
    <property type="entry name" value="Sensor histidine kinase WalK"/>
    <property type="match status" value="1"/>
</dbReference>
<dbReference type="InterPro" id="IPR000014">
    <property type="entry name" value="PAS"/>
</dbReference>
<dbReference type="SMART" id="SM00091">
    <property type="entry name" value="PAS"/>
    <property type="match status" value="1"/>
</dbReference>
<dbReference type="HOGENOM" id="CLU_449714_0_0_3"/>
<dbReference type="InterPro" id="IPR035965">
    <property type="entry name" value="PAS-like_dom_sf"/>
</dbReference>
<evidence type="ECO:0000259" key="11">
    <source>
        <dbReference type="PROSITE" id="PS50112"/>
    </source>
</evidence>
<dbReference type="Gene3D" id="3.30.565.10">
    <property type="entry name" value="Histidine kinase-like ATPase, C-terminal domain"/>
    <property type="match status" value="1"/>
</dbReference>
<dbReference type="SMART" id="SM00086">
    <property type="entry name" value="PAC"/>
    <property type="match status" value="1"/>
</dbReference>
<dbReference type="InterPro" id="IPR036890">
    <property type="entry name" value="HATPase_C_sf"/>
</dbReference>
<dbReference type="Pfam" id="PF00072">
    <property type="entry name" value="Response_reg"/>
    <property type="match status" value="1"/>
</dbReference>
<dbReference type="PROSITE" id="PS50112">
    <property type="entry name" value="PAS"/>
    <property type="match status" value="1"/>
</dbReference>
<dbReference type="CDD" id="cd16922">
    <property type="entry name" value="HATPase_EvgS-ArcB-TorS-like"/>
    <property type="match status" value="1"/>
</dbReference>
<keyword evidence="14" id="KW-1185">Reference proteome</keyword>
<dbReference type="CDD" id="cd00082">
    <property type="entry name" value="HisKA"/>
    <property type="match status" value="1"/>
</dbReference>
<evidence type="ECO:0000313" key="13">
    <source>
        <dbReference type="EMBL" id="EDX72688.1"/>
    </source>
</evidence>
<evidence type="ECO:0000256" key="4">
    <source>
        <dbReference type="ARBA" id="ARBA00022679"/>
    </source>
</evidence>
<evidence type="ECO:0000259" key="12">
    <source>
        <dbReference type="PROSITE" id="PS50113"/>
    </source>
</evidence>
<dbReference type="CDD" id="cd00130">
    <property type="entry name" value="PAS"/>
    <property type="match status" value="1"/>
</dbReference>
<dbReference type="SMART" id="SM00388">
    <property type="entry name" value="HisKA"/>
    <property type="match status" value="1"/>
</dbReference>
<dbReference type="PANTHER" id="PTHR43047:SF72">
    <property type="entry name" value="OSMOSENSING HISTIDINE PROTEIN KINASE SLN1"/>
    <property type="match status" value="1"/>
</dbReference>
<dbReference type="PROSITE" id="PS50113">
    <property type="entry name" value="PAC"/>
    <property type="match status" value="1"/>
</dbReference>
<evidence type="ECO:0000256" key="7">
    <source>
        <dbReference type="ARBA" id="ARBA00023136"/>
    </source>
</evidence>
<dbReference type="SMART" id="SM00387">
    <property type="entry name" value="HATPase_c"/>
    <property type="match status" value="1"/>
</dbReference>
<dbReference type="InterPro" id="IPR011006">
    <property type="entry name" value="CheY-like_superfamily"/>
</dbReference>
<dbReference type="InterPro" id="IPR013656">
    <property type="entry name" value="PAS_4"/>
</dbReference>
<dbReference type="InterPro" id="IPR001610">
    <property type="entry name" value="PAC"/>
</dbReference>
<feature type="domain" description="Histidine kinase" evidence="9">
    <location>
        <begin position="289"/>
        <end position="506"/>
    </location>
</feature>
<dbReference type="PROSITE" id="PS50110">
    <property type="entry name" value="RESPONSE_REGULATORY"/>
    <property type="match status" value="1"/>
</dbReference>
<keyword evidence="5" id="KW-0418">Kinase</keyword>
<dbReference type="InterPro" id="IPR036097">
    <property type="entry name" value="HisK_dim/P_sf"/>
</dbReference>
<dbReference type="NCBIfam" id="TIGR00229">
    <property type="entry name" value="sensory_box"/>
    <property type="match status" value="1"/>
</dbReference>
<comment type="catalytic activity">
    <reaction evidence="1">
        <text>ATP + protein L-histidine = ADP + protein N-phospho-L-histidine.</text>
        <dbReference type="EC" id="2.7.13.3"/>
    </reaction>
</comment>
<dbReference type="InterPro" id="IPR003594">
    <property type="entry name" value="HATPase_dom"/>
</dbReference>
<dbReference type="InterPro" id="IPR004358">
    <property type="entry name" value="Sig_transdc_His_kin-like_C"/>
</dbReference>
<dbReference type="Pfam" id="PF02518">
    <property type="entry name" value="HATPase_c"/>
    <property type="match status" value="1"/>
</dbReference>
<dbReference type="PRINTS" id="PR00344">
    <property type="entry name" value="BCTRLSENSOR"/>
</dbReference>
<dbReference type="EC" id="2.7.13.3" evidence="2"/>
<dbReference type="Proteomes" id="UP000003835">
    <property type="component" value="Unassembled WGS sequence"/>
</dbReference>
<dbReference type="SUPFAM" id="SSF55874">
    <property type="entry name" value="ATPase domain of HSP90 chaperone/DNA topoisomerase II/histidine kinase"/>
    <property type="match status" value="1"/>
</dbReference>
<keyword evidence="7" id="KW-0472">Membrane</keyword>